<dbReference type="InterPro" id="IPR027417">
    <property type="entry name" value="P-loop_NTPase"/>
</dbReference>
<accession>A0A8X6L2Y5</accession>
<sequence length="117" mass="13331">MRCGDVIGKCLEVSESLNKKVSTAKLNKWLIDALDRHSHPLVKGKAVKMKYIAQIGTKPPAFSLICNIPESVDESYKRYLINDLRKNFFAEGVPVRLLLKKIKTPMQNEYSTLYFQG</sequence>
<dbReference type="InterPro" id="IPR015946">
    <property type="entry name" value="KH_dom-like_a/b"/>
</dbReference>
<dbReference type="InterPro" id="IPR032859">
    <property type="entry name" value="KH_dom-like"/>
</dbReference>
<organism evidence="3 4">
    <name type="scientific">Trichonephila clavata</name>
    <name type="common">Joro spider</name>
    <name type="synonym">Nephila clavata</name>
    <dbReference type="NCBI Taxonomy" id="2740835"/>
    <lineage>
        <taxon>Eukaryota</taxon>
        <taxon>Metazoa</taxon>
        <taxon>Ecdysozoa</taxon>
        <taxon>Arthropoda</taxon>
        <taxon>Chelicerata</taxon>
        <taxon>Arachnida</taxon>
        <taxon>Araneae</taxon>
        <taxon>Araneomorphae</taxon>
        <taxon>Entelegynae</taxon>
        <taxon>Araneoidea</taxon>
        <taxon>Nephilidae</taxon>
        <taxon>Trichonephila</taxon>
    </lineage>
</organism>
<evidence type="ECO:0000259" key="2">
    <source>
        <dbReference type="Pfam" id="PF14714"/>
    </source>
</evidence>
<proteinExistence type="predicted"/>
<dbReference type="Pfam" id="PF14714">
    <property type="entry name" value="KH_dom-like"/>
    <property type="match status" value="1"/>
</dbReference>
<dbReference type="PANTHER" id="PTHR43834:SF6">
    <property type="entry name" value="GTPASE DER"/>
    <property type="match status" value="1"/>
</dbReference>
<evidence type="ECO:0000313" key="4">
    <source>
        <dbReference type="Proteomes" id="UP000887116"/>
    </source>
</evidence>
<feature type="domain" description="GTPase Der C-terminal KH-domain-like" evidence="2">
    <location>
        <begin position="20"/>
        <end position="100"/>
    </location>
</feature>
<dbReference type="SUPFAM" id="SSF52540">
    <property type="entry name" value="P-loop containing nucleoside triphosphate hydrolases"/>
    <property type="match status" value="1"/>
</dbReference>
<dbReference type="FunFam" id="3.30.300.20:FF:000004">
    <property type="entry name" value="GTPase Der"/>
    <property type="match status" value="1"/>
</dbReference>
<dbReference type="OrthoDB" id="6411699at2759"/>
<dbReference type="Proteomes" id="UP000887116">
    <property type="component" value="Unassembled WGS sequence"/>
</dbReference>
<dbReference type="Gene3D" id="3.30.300.20">
    <property type="match status" value="1"/>
</dbReference>
<evidence type="ECO:0000313" key="3">
    <source>
        <dbReference type="EMBL" id="GFQ93561.1"/>
    </source>
</evidence>
<evidence type="ECO:0000256" key="1">
    <source>
        <dbReference type="ARBA" id="ARBA00022741"/>
    </source>
</evidence>
<protein>
    <submittedName>
        <fullName evidence="3">GTPase Der</fullName>
    </submittedName>
</protein>
<keyword evidence="4" id="KW-1185">Reference proteome</keyword>
<gene>
    <name evidence="3" type="primary">der</name>
    <name evidence="3" type="ORF">TNCT_434431</name>
</gene>
<dbReference type="GO" id="GO:0000166">
    <property type="term" value="F:nucleotide binding"/>
    <property type="evidence" value="ECO:0007669"/>
    <property type="project" value="UniProtKB-KW"/>
</dbReference>
<name>A0A8X6L2Y5_TRICU</name>
<dbReference type="AlphaFoldDB" id="A0A8X6L2Y5"/>
<dbReference type="EMBL" id="BMAO01034035">
    <property type="protein sequence ID" value="GFQ93561.1"/>
    <property type="molecule type" value="Genomic_DNA"/>
</dbReference>
<dbReference type="PANTHER" id="PTHR43834">
    <property type="entry name" value="GTPASE DER"/>
    <property type="match status" value="1"/>
</dbReference>
<reference evidence="3" key="1">
    <citation type="submission" date="2020-07" db="EMBL/GenBank/DDBJ databases">
        <title>Multicomponent nature underlies the extraordinary mechanical properties of spider dragline silk.</title>
        <authorList>
            <person name="Kono N."/>
            <person name="Nakamura H."/>
            <person name="Mori M."/>
            <person name="Yoshida Y."/>
            <person name="Ohtoshi R."/>
            <person name="Malay A.D."/>
            <person name="Moran D.A.P."/>
            <person name="Tomita M."/>
            <person name="Numata K."/>
            <person name="Arakawa K."/>
        </authorList>
    </citation>
    <scope>NUCLEOTIDE SEQUENCE</scope>
</reference>
<comment type="caution">
    <text evidence="3">The sequence shown here is derived from an EMBL/GenBank/DDBJ whole genome shotgun (WGS) entry which is preliminary data.</text>
</comment>
<keyword evidence="1" id="KW-0547">Nucleotide-binding</keyword>